<sequence>MKPVIGITTYLSDTMYSTVSRNYTDSIYAAGGIPVTIPILDQKTSYEEYIELVDGIVFTGGNDIAPYYYGENPVKELHSQSSIRDDYELSLFQSAYDQKMPILGICRGIQLINVALKGTLYQDIHSQIPGTLGHYPKQTASDELYHSVQIKKDTKLYEIFGEERIFTNSFHHQSVKDLGTNLVATAYSEDGIVEAVESTEDQFLLGVQWHPECMTKRHPMFLALFRQFIQESLVFKQKGVSV</sequence>
<protein>
    <submittedName>
        <fullName evidence="1">Putative glutamine amidotransferase</fullName>
    </submittedName>
</protein>
<dbReference type="InterPro" id="IPR029062">
    <property type="entry name" value="Class_I_gatase-like"/>
</dbReference>
<dbReference type="InterPro" id="IPR044668">
    <property type="entry name" value="PuuD-like"/>
</dbReference>
<proteinExistence type="predicted"/>
<dbReference type="PANTHER" id="PTHR43235">
    <property type="entry name" value="GLUTAMINE AMIDOTRANSFERASE PB2B2.05-RELATED"/>
    <property type="match status" value="1"/>
</dbReference>
<dbReference type="PROSITE" id="PS51273">
    <property type="entry name" value="GATASE_TYPE_1"/>
    <property type="match status" value="1"/>
</dbReference>
<accession>A0A1I3ZGQ0</accession>
<keyword evidence="2" id="KW-1185">Reference proteome</keyword>
<dbReference type="GO" id="GO:0033969">
    <property type="term" value="F:gamma-glutamyl-gamma-aminobutyrate hydrolase activity"/>
    <property type="evidence" value="ECO:0007669"/>
    <property type="project" value="TreeGrafter"/>
</dbReference>
<keyword evidence="1" id="KW-0808">Transferase</keyword>
<dbReference type="PANTHER" id="PTHR43235:SF1">
    <property type="entry name" value="GLUTAMINE AMIDOTRANSFERASE PB2B2.05-RELATED"/>
    <property type="match status" value="1"/>
</dbReference>
<dbReference type="GO" id="GO:0016740">
    <property type="term" value="F:transferase activity"/>
    <property type="evidence" value="ECO:0007669"/>
    <property type="project" value="UniProtKB-KW"/>
</dbReference>
<keyword evidence="1" id="KW-0315">Glutamine amidotransferase</keyword>
<dbReference type="Gene3D" id="3.40.50.880">
    <property type="match status" value="1"/>
</dbReference>
<dbReference type="STRING" id="1884381.SAMN05518846_11379"/>
<dbReference type="CDD" id="cd01745">
    <property type="entry name" value="GATase1_2"/>
    <property type="match status" value="1"/>
</dbReference>
<organism evidence="1 2">
    <name type="scientific">Brevibacillus centrosporus</name>
    <dbReference type="NCBI Taxonomy" id="54910"/>
    <lineage>
        <taxon>Bacteria</taxon>
        <taxon>Bacillati</taxon>
        <taxon>Bacillota</taxon>
        <taxon>Bacilli</taxon>
        <taxon>Bacillales</taxon>
        <taxon>Paenibacillaceae</taxon>
        <taxon>Brevibacillus</taxon>
    </lineage>
</organism>
<dbReference type="InterPro" id="IPR011697">
    <property type="entry name" value="Peptidase_C26"/>
</dbReference>
<gene>
    <name evidence="1" type="ORF">SAMN05518846_11379</name>
</gene>
<dbReference type="SUPFAM" id="SSF52317">
    <property type="entry name" value="Class I glutamine amidotransferase-like"/>
    <property type="match status" value="1"/>
</dbReference>
<dbReference type="GO" id="GO:0006598">
    <property type="term" value="P:polyamine catabolic process"/>
    <property type="evidence" value="ECO:0007669"/>
    <property type="project" value="TreeGrafter"/>
</dbReference>
<evidence type="ECO:0000313" key="1">
    <source>
        <dbReference type="EMBL" id="SFK43225.1"/>
    </source>
</evidence>
<evidence type="ECO:0000313" key="2">
    <source>
        <dbReference type="Proteomes" id="UP000198915"/>
    </source>
</evidence>
<dbReference type="FunFam" id="3.40.50.880:FF:000030">
    <property type="entry name" value="Gamma-glutamyl-gamma-aminobutyrate hydrolase PuuD"/>
    <property type="match status" value="1"/>
</dbReference>
<reference evidence="2" key="1">
    <citation type="submission" date="2016-10" db="EMBL/GenBank/DDBJ databases">
        <authorList>
            <person name="Varghese N."/>
            <person name="Submissions S."/>
        </authorList>
    </citation>
    <scope>NUCLEOTIDE SEQUENCE [LARGE SCALE GENOMIC DNA]</scope>
    <source>
        <strain evidence="2">OK042</strain>
    </source>
</reference>
<dbReference type="GO" id="GO:0005829">
    <property type="term" value="C:cytosol"/>
    <property type="evidence" value="ECO:0007669"/>
    <property type="project" value="TreeGrafter"/>
</dbReference>
<dbReference type="Proteomes" id="UP000198915">
    <property type="component" value="Unassembled WGS sequence"/>
</dbReference>
<dbReference type="AlphaFoldDB" id="A0A1I3ZGQ0"/>
<dbReference type="RefSeq" id="WP_092272743.1">
    <property type="nucleotide sequence ID" value="NZ_FORT01000013.1"/>
</dbReference>
<dbReference type="Pfam" id="PF07722">
    <property type="entry name" value="Peptidase_C26"/>
    <property type="match status" value="1"/>
</dbReference>
<name>A0A1I3ZGQ0_9BACL</name>
<dbReference type="EMBL" id="FORT01000013">
    <property type="protein sequence ID" value="SFK43225.1"/>
    <property type="molecule type" value="Genomic_DNA"/>
</dbReference>